<proteinExistence type="predicted"/>
<dbReference type="AlphaFoldDB" id="A0AAE0C9C8"/>
<sequence>MQIPFWHEFLAMTSGRFQTEEALRRAHRHEREDFQELLLKSSHKYACCVGGLEGTNVKPRREPSRECLPIHASELVESTTHRSRLLRGQLVDKPVFTGKSVGVLLRDEEDAIVKVYIYKWHGVKNWEQNPMEALKRMDTHFAEGTLLGINEPYFKRFADGNYGVRVDDPTEVKWLQDLGPTDAPSWQSEGNSHFRMKQYKEAIQCYTKGLGLSIAADDALLVKLMLNISNCYIKLHAPADSLQWAAAVTSMIHDGPLAAKAWLRIGQALEQQQLYSNAQIMYKHAATVHGSCSRASAEALERLKSLPGHERVPAGKHAYWQVLSQVLAESATSCSQEGSLPHLSACAAEKGIVSADFLTQKDAGNAKFRSGQYAAALETYVSSLQAYVHEPKQTSTSTPQPLWPLLANCAQCHLALGEYVGAAQCASAVVLMKPEHAKAQYRRALGLLNLDHLAASQAACQQGLSACPDEKHLLELEARIASLVKAGRSSKTGSAATKDMPTKPAEEIHYAHKLHPSNTASVEELAMANQLVEMATASGKLPPGSEFALDSRIPPFHTEFSQGGFFPPGCNSQKASRLLRGAYELGRGGSGEKLRLGISKRLDNKPMPELHDLAMRLGSTREEELMWYCNAPMGSYRVHESSRYGTVHQQNKAGSSEMPSTEQGHKLLARVMLCHSFSNTACRKEILTLGTTHVAVGFVDLGTLLHATLHPASDDNYGRPLRWVGYELSPYACAKTMVINQLFKDQASEDDILQVWFSSSWSNSAHTSFRKALSTVLQAESEDLVSREVLVILSHWQAHDVSLVQARELWLEDVEKHNCISKNHIGNWKQTADRLALCSYLITGEILQGQVGSVTMFALPENLTRADEENFLYTIPQSELWESRRNSGDIVSAGVAIMRLKIRELKQAFSLDRVKVEVHHTPVEPEKQETLKSIAAMRPWTMSWSNVCDYFSPADFHAMARACSASEDTVHYGYSMNWSRSVMGASSLDFFGNRDALDGIIKTAHKAIDFYYAVQGLQDILLFPPNANMMNIADAGLTVSMMGIWLKGFFSFAGLKSFERQVMRTQGFSFSVLQRTTSDLFMTWTYDPSINFLGQQANDPAEQMQKSMKAMHILHS</sequence>
<dbReference type="PROSITE" id="PS50005">
    <property type="entry name" value="TPR"/>
    <property type="match status" value="1"/>
</dbReference>
<dbReference type="Proteomes" id="UP001190700">
    <property type="component" value="Unassembled WGS sequence"/>
</dbReference>
<dbReference type="PANTHER" id="PTHR47643:SF2">
    <property type="entry name" value="TPR DOMAIN PROTEIN (AFU_ORTHOLOGUE AFUA_5G12710)"/>
    <property type="match status" value="1"/>
</dbReference>
<dbReference type="SMART" id="SM00028">
    <property type="entry name" value="TPR"/>
    <property type="match status" value="5"/>
</dbReference>
<reference evidence="2 3" key="1">
    <citation type="journal article" date="2015" name="Genome Biol. Evol.">
        <title>Comparative Genomics of a Bacterivorous Green Alga Reveals Evolutionary Causalities and Consequences of Phago-Mixotrophic Mode of Nutrition.</title>
        <authorList>
            <person name="Burns J.A."/>
            <person name="Paasch A."/>
            <person name="Narechania A."/>
            <person name="Kim E."/>
        </authorList>
    </citation>
    <scope>NUCLEOTIDE SEQUENCE [LARGE SCALE GENOMIC DNA]</scope>
    <source>
        <strain evidence="2 3">PLY_AMNH</strain>
    </source>
</reference>
<accession>A0AAE0C9C8</accession>
<name>A0AAE0C9C8_9CHLO</name>
<evidence type="ECO:0000256" key="1">
    <source>
        <dbReference type="PROSITE-ProRule" id="PRU00339"/>
    </source>
</evidence>
<evidence type="ECO:0000313" key="3">
    <source>
        <dbReference type="Proteomes" id="UP001190700"/>
    </source>
</evidence>
<keyword evidence="1" id="KW-0802">TPR repeat</keyword>
<dbReference type="SUPFAM" id="SSF48452">
    <property type="entry name" value="TPR-like"/>
    <property type="match status" value="2"/>
</dbReference>
<dbReference type="PANTHER" id="PTHR47643">
    <property type="entry name" value="TPR DOMAIN PROTEIN (AFU_ORTHOLOGUE AFUA_5G12710)"/>
    <property type="match status" value="1"/>
</dbReference>
<comment type="caution">
    <text evidence="2">The sequence shown here is derived from an EMBL/GenBank/DDBJ whole genome shotgun (WGS) entry which is preliminary data.</text>
</comment>
<dbReference type="Gene3D" id="1.25.40.10">
    <property type="entry name" value="Tetratricopeptide repeat domain"/>
    <property type="match status" value="2"/>
</dbReference>
<organism evidence="2 3">
    <name type="scientific">Cymbomonas tetramitiformis</name>
    <dbReference type="NCBI Taxonomy" id="36881"/>
    <lineage>
        <taxon>Eukaryota</taxon>
        <taxon>Viridiplantae</taxon>
        <taxon>Chlorophyta</taxon>
        <taxon>Pyramimonadophyceae</taxon>
        <taxon>Pyramimonadales</taxon>
        <taxon>Pyramimonadaceae</taxon>
        <taxon>Cymbomonas</taxon>
    </lineage>
</organism>
<evidence type="ECO:0000313" key="2">
    <source>
        <dbReference type="EMBL" id="KAK3250203.1"/>
    </source>
</evidence>
<dbReference type="InterPro" id="IPR011990">
    <property type="entry name" value="TPR-like_helical_dom_sf"/>
</dbReference>
<dbReference type="InterPro" id="IPR053209">
    <property type="entry name" value="Gramillin-biosynth_MTr"/>
</dbReference>
<dbReference type="EMBL" id="LGRX02026846">
    <property type="protein sequence ID" value="KAK3250203.1"/>
    <property type="molecule type" value="Genomic_DNA"/>
</dbReference>
<gene>
    <name evidence="2" type="ORF">CYMTET_40408</name>
</gene>
<dbReference type="InterPro" id="IPR019734">
    <property type="entry name" value="TPR_rpt"/>
</dbReference>
<protein>
    <submittedName>
        <fullName evidence="2">Uncharacterized protein</fullName>
    </submittedName>
</protein>
<dbReference type="Pfam" id="PF13181">
    <property type="entry name" value="TPR_8"/>
    <property type="match status" value="1"/>
</dbReference>
<feature type="repeat" description="TPR" evidence="1">
    <location>
        <begin position="183"/>
        <end position="216"/>
    </location>
</feature>
<keyword evidence="3" id="KW-1185">Reference proteome</keyword>